<evidence type="ECO:0000256" key="7">
    <source>
        <dbReference type="RuleBase" id="RU000397"/>
    </source>
</evidence>
<feature type="domain" description="Glyceraldehyde 3-phosphate dehydrogenase NAD(P) binding" evidence="8">
    <location>
        <begin position="4"/>
        <end position="155"/>
    </location>
</feature>
<feature type="binding site" evidence="5">
    <location>
        <begin position="13"/>
        <end position="14"/>
    </location>
    <ligand>
        <name>NAD(+)</name>
        <dbReference type="ChEBI" id="CHEBI:57540"/>
    </ligand>
</feature>
<feature type="binding site" evidence="4">
    <location>
        <position position="236"/>
    </location>
    <ligand>
        <name>D-glyceraldehyde 3-phosphate</name>
        <dbReference type="ChEBI" id="CHEBI:59776"/>
    </ligand>
</feature>
<dbReference type="Pfam" id="PF02800">
    <property type="entry name" value="Gp_dh_C"/>
    <property type="match status" value="1"/>
</dbReference>
<sequence>MKKIKVGLNGFGRIGRAFARIALSRDTFDLVVINTRKTQNSMMSYLLQYDSVYRTFGKVVKEETDGISIEGKKILTLLNDKPENIPWNKYQVDVVVDATGAFPKKPDLEKHLKGSVKKVILSAPAKDEETPFVVQGVNDSKFDFKKESIISMASCTTNCAAPMFKVINDNFKVVSGFLTTVHAITISQSMLDDANKNEGRSRAAFTNIIPSTTGAAKAVARVIPELKGKVDGMALRVPIATGSITDISAIVEKHVTAEEVNKVFKEASLGAMKEVLRYENKILVSSDYIGSPFSCIFDANYTKVINGLPAQAGNLVKIFGWYDNEWGYSTRLVDLVEKLTNYV</sequence>
<dbReference type="Proteomes" id="UP000034917">
    <property type="component" value="Unassembled WGS sequence"/>
</dbReference>
<dbReference type="NCBIfam" id="TIGR01534">
    <property type="entry name" value="GAPDH-I"/>
    <property type="match status" value="1"/>
</dbReference>
<dbReference type="CDD" id="cd05214">
    <property type="entry name" value="GAPDH_I_N"/>
    <property type="match status" value="1"/>
</dbReference>
<dbReference type="CDD" id="cd18126">
    <property type="entry name" value="GAPDH_I_C"/>
    <property type="match status" value="1"/>
</dbReference>
<dbReference type="PIRSF" id="PIRSF000149">
    <property type="entry name" value="GAP_DH"/>
    <property type="match status" value="1"/>
</dbReference>
<protein>
    <submittedName>
        <fullName evidence="9">Glyceraldehyde-3-phosphate dehydrogenase/erythrose-4-phosphate dehydrogenase</fullName>
    </submittedName>
</protein>
<organism evidence="9 10">
    <name type="scientific">Candidatus Roizmanbacteria bacterium GW2011_GWC2_37_13</name>
    <dbReference type="NCBI Taxonomy" id="1618486"/>
    <lineage>
        <taxon>Bacteria</taxon>
        <taxon>Candidatus Roizmaniibacteriota</taxon>
    </lineage>
</organism>
<feature type="binding site" evidence="5">
    <location>
        <position position="324"/>
    </location>
    <ligand>
        <name>NAD(+)</name>
        <dbReference type="ChEBI" id="CHEBI:57540"/>
    </ligand>
</feature>
<reference evidence="9 10" key="1">
    <citation type="journal article" date="2015" name="Nature">
        <title>rRNA introns, odd ribosomes, and small enigmatic genomes across a large radiation of phyla.</title>
        <authorList>
            <person name="Brown C.T."/>
            <person name="Hug L.A."/>
            <person name="Thomas B.C."/>
            <person name="Sharon I."/>
            <person name="Castelle C.J."/>
            <person name="Singh A."/>
            <person name="Wilkins M.J."/>
            <person name="Williams K.H."/>
            <person name="Banfield J.F."/>
        </authorList>
    </citation>
    <scope>NUCLEOTIDE SEQUENCE [LARGE SCALE GENOMIC DNA]</scope>
</reference>
<keyword evidence="5" id="KW-0547">Nucleotide-binding</keyword>
<keyword evidence="5" id="KW-0520">NAD</keyword>
<dbReference type="GO" id="GO:0016620">
    <property type="term" value="F:oxidoreductase activity, acting on the aldehyde or oxo group of donors, NAD or NADP as acceptor"/>
    <property type="evidence" value="ECO:0007669"/>
    <property type="project" value="InterPro"/>
</dbReference>
<dbReference type="AlphaFoldDB" id="A0A0G0G649"/>
<dbReference type="SUPFAM" id="SSF51735">
    <property type="entry name" value="NAD(P)-binding Rossmann-fold domains"/>
    <property type="match status" value="1"/>
</dbReference>
<comment type="similarity">
    <text evidence="1 7">Belongs to the glyceraldehyde-3-phosphate dehydrogenase family.</text>
</comment>
<evidence type="ECO:0000313" key="9">
    <source>
        <dbReference type="EMBL" id="KKQ25532.1"/>
    </source>
</evidence>
<dbReference type="InterPro" id="IPR006424">
    <property type="entry name" value="Glyceraldehyde-3-P_DH_1"/>
</dbReference>
<name>A0A0G0G649_9BACT</name>
<dbReference type="InterPro" id="IPR020831">
    <property type="entry name" value="GlycerAld/Erythrose_P_DH"/>
</dbReference>
<dbReference type="PRINTS" id="PR00078">
    <property type="entry name" value="G3PDHDRGNASE"/>
</dbReference>
<dbReference type="SMART" id="SM00846">
    <property type="entry name" value="Gp_dh_N"/>
    <property type="match status" value="1"/>
</dbReference>
<dbReference type="InterPro" id="IPR036291">
    <property type="entry name" value="NAD(P)-bd_dom_sf"/>
</dbReference>
<dbReference type="Pfam" id="PF00044">
    <property type="entry name" value="Gp_dh_N"/>
    <property type="match status" value="1"/>
</dbReference>
<evidence type="ECO:0000256" key="5">
    <source>
        <dbReference type="PIRSR" id="PIRSR000149-3"/>
    </source>
</evidence>
<evidence type="ECO:0000256" key="6">
    <source>
        <dbReference type="PIRSR" id="PIRSR000149-4"/>
    </source>
</evidence>
<dbReference type="FunFam" id="3.40.50.720:FF:000001">
    <property type="entry name" value="Glyceraldehyde-3-phosphate dehydrogenase"/>
    <property type="match status" value="1"/>
</dbReference>
<comment type="caution">
    <text evidence="9">The sequence shown here is derived from an EMBL/GenBank/DDBJ whole genome shotgun (WGS) entry which is preliminary data.</text>
</comment>
<feature type="active site" description="Nucleophile" evidence="3">
    <location>
        <position position="155"/>
    </location>
</feature>
<evidence type="ECO:0000256" key="1">
    <source>
        <dbReference type="ARBA" id="ARBA00007406"/>
    </source>
</evidence>
<feature type="binding site" evidence="4">
    <location>
        <position position="185"/>
    </location>
    <ligand>
        <name>D-glyceraldehyde 3-phosphate</name>
        <dbReference type="ChEBI" id="CHEBI:59776"/>
    </ligand>
</feature>
<evidence type="ECO:0000256" key="2">
    <source>
        <dbReference type="ARBA" id="ARBA00023002"/>
    </source>
</evidence>
<dbReference type="Gene3D" id="3.40.50.720">
    <property type="entry name" value="NAD(P)-binding Rossmann-like Domain"/>
    <property type="match status" value="1"/>
</dbReference>
<dbReference type="SUPFAM" id="SSF55347">
    <property type="entry name" value="Glyceraldehyde-3-phosphate dehydrogenase-like, C-terminal domain"/>
    <property type="match status" value="1"/>
</dbReference>
<dbReference type="FunFam" id="3.30.360.10:FF:000002">
    <property type="entry name" value="Glyceraldehyde-3-phosphate dehydrogenase"/>
    <property type="match status" value="1"/>
</dbReference>
<feature type="binding site" evidence="4">
    <location>
        <begin position="213"/>
        <end position="214"/>
    </location>
    <ligand>
        <name>D-glyceraldehyde 3-phosphate</name>
        <dbReference type="ChEBI" id="CHEBI:59776"/>
    </ligand>
</feature>
<dbReference type="GO" id="GO:0006006">
    <property type="term" value="P:glucose metabolic process"/>
    <property type="evidence" value="ECO:0007669"/>
    <property type="project" value="InterPro"/>
</dbReference>
<gene>
    <name evidence="9" type="ORF">US40_C0007G0031</name>
</gene>
<keyword evidence="2" id="KW-0560">Oxidoreductase</keyword>
<dbReference type="InterPro" id="IPR020828">
    <property type="entry name" value="GlycerAld_3-P_DH_NAD(P)-bd"/>
</dbReference>
<evidence type="ECO:0000256" key="3">
    <source>
        <dbReference type="PIRSR" id="PIRSR000149-1"/>
    </source>
</evidence>
<dbReference type="PANTHER" id="PTHR43148">
    <property type="entry name" value="GLYCERALDEHYDE-3-PHOSPHATE DEHYDROGENASE 2"/>
    <property type="match status" value="1"/>
</dbReference>
<accession>A0A0G0G649</accession>
<proteinExistence type="inferred from homology"/>
<evidence type="ECO:0000259" key="8">
    <source>
        <dbReference type="SMART" id="SM00846"/>
    </source>
</evidence>
<feature type="binding site" evidence="4">
    <location>
        <begin position="154"/>
        <end position="156"/>
    </location>
    <ligand>
        <name>D-glyceraldehyde 3-phosphate</name>
        <dbReference type="ChEBI" id="CHEBI:59776"/>
    </ligand>
</feature>
<dbReference type="Gene3D" id="3.30.360.10">
    <property type="entry name" value="Dihydrodipicolinate Reductase, domain 2"/>
    <property type="match status" value="1"/>
</dbReference>
<dbReference type="EMBL" id="LBSV01000007">
    <property type="protein sequence ID" value="KKQ25532.1"/>
    <property type="molecule type" value="Genomic_DNA"/>
</dbReference>
<evidence type="ECO:0000256" key="4">
    <source>
        <dbReference type="PIRSR" id="PIRSR000149-2"/>
    </source>
</evidence>
<dbReference type="GO" id="GO:0051287">
    <property type="term" value="F:NAD binding"/>
    <property type="evidence" value="ECO:0007669"/>
    <property type="project" value="InterPro"/>
</dbReference>
<feature type="site" description="Activates thiol group during catalysis" evidence="6">
    <location>
        <position position="182"/>
    </location>
</feature>
<evidence type="ECO:0000313" key="10">
    <source>
        <dbReference type="Proteomes" id="UP000034917"/>
    </source>
</evidence>
<feature type="binding site" evidence="5">
    <location>
        <position position="122"/>
    </location>
    <ligand>
        <name>NAD(+)</name>
        <dbReference type="ChEBI" id="CHEBI:57540"/>
    </ligand>
</feature>
<dbReference type="GO" id="GO:0050661">
    <property type="term" value="F:NADP binding"/>
    <property type="evidence" value="ECO:0007669"/>
    <property type="project" value="InterPro"/>
</dbReference>
<dbReference type="PATRIC" id="fig|1618486.3.peg.616"/>
<dbReference type="InterPro" id="IPR020829">
    <property type="entry name" value="GlycerAld_3-P_DH_cat"/>
</dbReference>